<gene>
    <name evidence="1" type="ordered locus">BTH_I0074</name>
</gene>
<evidence type="ECO:0000313" key="2">
    <source>
        <dbReference type="Proteomes" id="UP000001930"/>
    </source>
</evidence>
<dbReference type="EMBL" id="CP000086">
    <property type="protein sequence ID" value="ABC37750.1"/>
    <property type="molecule type" value="Genomic_DNA"/>
</dbReference>
<dbReference type="KEGG" id="bte:BTH_I0074"/>
<proteinExistence type="predicted"/>
<keyword evidence="2" id="KW-1185">Reference proteome</keyword>
<sequence length="169" mass="18938">MPRKRKEEVTIEPGKGLNLDPELIKQLVPGTLDRAASEDHQGARPLPVGRGRAQTDLAGAAQRRCQVDRLPARLEECHDSVRTALPGTIQHWSLNLNPPHTRNSGYPRCALLKGSNRSLFYFPEIPIAGHHFSALYKSKLRICRSMNFVIKFSHLNVPRPRQALHASIS</sequence>
<dbReference type="Proteomes" id="UP000001930">
    <property type="component" value="Chromosome I"/>
</dbReference>
<organism evidence="1 2">
    <name type="scientific">Burkholderia thailandensis (strain ATCC 700388 / DSM 13276 / CCUG 48851 / CIP 106301 / E264)</name>
    <dbReference type="NCBI Taxonomy" id="271848"/>
    <lineage>
        <taxon>Bacteria</taxon>
        <taxon>Pseudomonadati</taxon>
        <taxon>Pseudomonadota</taxon>
        <taxon>Betaproteobacteria</taxon>
        <taxon>Burkholderiales</taxon>
        <taxon>Burkholderiaceae</taxon>
        <taxon>Burkholderia</taxon>
        <taxon>pseudomallei group</taxon>
    </lineage>
</organism>
<dbReference type="AlphaFoldDB" id="Q2T2L4"/>
<evidence type="ECO:0000313" key="1">
    <source>
        <dbReference type="EMBL" id="ABC37750.1"/>
    </source>
</evidence>
<name>Q2T2L4_BURTA</name>
<accession>Q2T2L4</accession>
<dbReference type="HOGENOM" id="CLU_1575572_0_0_4"/>
<protein>
    <submittedName>
        <fullName evidence="1">Transposase, putative</fullName>
    </submittedName>
</protein>
<reference evidence="1 2" key="1">
    <citation type="journal article" date="2005" name="BMC Genomics">
        <title>Bacterial genome adaptation to niches: divergence of the potential virulence genes in three Burkholderia species of different survival strategies.</title>
        <authorList>
            <person name="Kim H.S."/>
            <person name="Schell M.A."/>
            <person name="Yu Y."/>
            <person name="Ulrich R.L."/>
            <person name="Sarria S.H."/>
            <person name="Nierman W.C."/>
            <person name="DeShazer D."/>
        </authorList>
    </citation>
    <scope>NUCLEOTIDE SEQUENCE [LARGE SCALE GENOMIC DNA]</scope>
    <source>
        <strain evidence="2">ATCC 700388 / DSM 13276 / CCUG 48851 / CIP 106301 / E264</strain>
    </source>
</reference>